<protein>
    <recommendedName>
        <fullName evidence="3">Phage P2 GpE</fullName>
    </recommendedName>
</protein>
<accession>A0A285TTJ9</accession>
<gene>
    <name evidence="1" type="ORF">SAMN05421512_1187</name>
</gene>
<dbReference type="Proteomes" id="UP000219331">
    <property type="component" value="Unassembled WGS sequence"/>
</dbReference>
<keyword evidence="2" id="KW-1185">Reference proteome</keyword>
<organism evidence="1 2">
    <name type="scientific">Stappia indica</name>
    <dbReference type="NCBI Taxonomy" id="538381"/>
    <lineage>
        <taxon>Bacteria</taxon>
        <taxon>Pseudomonadati</taxon>
        <taxon>Pseudomonadota</taxon>
        <taxon>Alphaproteobacteria</taxon>
        <taxon>Hyphomicrobiales</taxon>
        <taxon>Stappiaceae</taxon>
        <taxon>Stappia</taxon>
    </lineage>
</organism>
<name>A0A285TTJ9_9HYPH</name>
<evidence type="ECO:0000313" key="1">
    <source>
        <dbReference type="EMBL" id="SOC27369.1"/>
    </source>
</evidence>
<dbReference type="RefSeq" id="WP_280176085.1">
    <property type="nucleotide sequence ID" value="NZ_OBML01000018.1"/>
</dbReference>
<evidence type="ECO:0000313" key="2">
    <source>
        <dbReference type="Proteomes" id="UP000219331"/>
    </source>
</evidence>
<reference evidence="1 2" key="1">
    <citation type="submission" date="2017-08" db="EMBL/GenBank/DDBJ databases">
        <authorList>
            <person name="de Groot N.N."/>
        </authorList>
    </citation>
    <scope>NUCLEOTIDE SEQUENCE [LARGE SCALE GENOMIC DNA]</scope>
    <source>
        <strain evidence="1 2">USBA 352</strain>
    </source>
</reference>
<evidence type="ECO:0008006" key="3">
    <source>
        <dbReference type="Google" id="ProtNLM"/>
    </source>
</evidence>
<proteinExistence type="predicted"/>
<sequence>MSDLAVAYHWQPSEIEALDWQEFLAFRRDLPRVLKALGQLP</sequence>
<dbReference type="AlphaFoldDB" id="A0A285TTJ9"/>
<dbReference type="EMBL" id="OBML01000018">
    <property type="protein sequence ID" value="SOC27369.1"/>
    <property type="molecule type" value="Genomic_DNA"/>
</dbReference>